<dbReference type="Proteomes" id="UP000246114">
    <property type="component" value="Unassembled WGS sequence"/>
</dbReference>
<organism evidence="1 2">
    <name type="scientific">Clostridium cadaveris</name>
    <dbReference type="NCBI Taxonomy" id="1529"/>
    <lineage>
        <taxon>Bacteria</taxon>
        <taxon>Bacillati</taxon>
        <taxon>Bacillota</taxon>
        <taxon>Clostridia</taxon>
        <taxon>Eubacteriales</taxon>
        <taxon>Clostridiaceae</taxon>
        <taxon>Clostridium</taxon>
    </lineage>
</organism>
<dbReference type="EMBL" id="QAMZ01000012">
    <property type="protein sequence ID" value="PWL55164.1"/>
    <property type="molecule type" value="Genomic_DNA"/>
</dbReference>
<dbReference type="Pfam" id="PF04404">
    <property type="entry name" value="ERF"/>
    <property type="match status" value="1"/>
</dbReference>
<proteinExistence type="predicted"/>
<reference evidence="1 2" key="1">
    <citation type="submission" date="2018-03" db="EMBL/GenBank/DDBJ databases">
        <title>The uncultured portion of the human microbiome is neutrally assembled.</title>
        <authorList>
            <person name="Jeraldo P."/>
            <person name="Boardman L."/>
            <person name="White B.A."/>
            <person name="Nelson H."/>
            <person name="Goldenfeld N."/>
            <person name="Chia N."/>
        </authorList>
    </citation>
    <scope>NUCLEOTIDE SEQUENCE [LARGE SCALE GENOMIC DNA]</scope>
    <source>
        <strain evidence="1">CIM:MAG 903</strain>
    </source>
</reference>
<gene>
    <name evidence="1" type="ORF">DBY38_02515</name>
</gene>
<protein>
    <recommendedName>
        <fullName evidence="3">ERF superfamily protein</fullName>
    </recommendedName>
</protein>
<accession>A0A316MA55</accession>
<evidence type="ECO:0008006" key="3">
    <source>
        <dbReference type="Google" id="ProtNLM"/>
    </source>
</evidence>
<evidence type="ECO:0000313" key="1">
    <source>
        <dbReference type="EMBL" id="PWL55164.1"/>
    </source>
</evidence>
<dbReference type="AlphaFoldDB" id="A0A316MA55"/>
<dbReference type="InterPro" id="IPR007499">
    <property type="entry name" value="ERF_bacteria_virus"/>
</dbReference>
<name>A0A316MA55_9CLOT</name>
<evidence type="ECO:0000313" key="2">
    <source>
        <dbReference type="Proteomes" id="UP000246114"/>
    </source>
</evidence>
<comment type="caution">
    <text evidence="1">The sequence shown here is derived from an EMBL/GenBank/DDBJ whole genome shotgun (WGS) entry which is preliminary data.</text>
</comment>
<sequence length="242" mass="27540">MAQTKVKNIYEKMLSASKQIKTVAKNLEVAVSSYNSYKAVSEVDVLKAVKPIEEKIGIYSYPHSREIVESKQVTIKGKSGDRENFYIRLKTVYRFLNIQNPNEYIDIVSYGDGIDSGDKATGKAMTYCDKYALLKAYKIATGEDLDAEASKEYEKIPQTNNEKYSLLLSEHTKAVNKLDEYGIDFRGKLKPMVLQKANVKSINIVDLGETELFELIKFYKFLISSYEHQQQQKNETIQGGIN</sequence>